<protein>
    <submittedName>
        <fullName evidence="1">Uncharacterized protein</fullName>
    </submittedName>
</protein>
<reference evidence="1" key="1">
    <citation type="submission" date="2021-01" db="EMBL/GenBank/DDBJ databases">
        <authorList>
            <person name="Kaushik A."/>
        </authorList>
    </citation>
    <scope>NUCLEOTIDE SEQUENCE</scope>
    <source>
        <strain evidence="1">AG4-R118</strain>
    </source>
</reference>
<evidence type="ECO:0000313" key="1">
    <source>
        <dbReference type="EMBL" id="CAE6417071.1"/>
    </source>
</evidence>
<comment type="caution">
    <text evidence="1">The sequence shown here is derived from an EMBL/GenBank/DDBJ whole genome shotgun (WGS) entry which is preliminary data.</text>
</comment>
<dbReference type="EMBL" id="CAJMWX010000420">
    <property type="protein sequence ID" value="CAE6417071.1"/>
    <property type="molecule type" value="Genomic_DNA"/>
</dbReference>
<name>A0A8H3A9K7_9AGAM</name>
<sequence>MKLFGRHGVLKPRHIKERNSYISSSLTSSADLVERLISSSTNDPSRALVMRFNRQWLDPYCPVYKWYRQQRQVRSSTQFTSIEHWKTNQAPFYHEYLIIRLDTGDGDVCRVERMGEGSRRDAIKRLGCTAYDIIQCFSSSEYASNPISKEPAELICRVDFPRAFDLQDILAICWSIQKTPRCAGYTLQRYNCYFLCLTTLAVLARRVGRWEGMLDTETSWSGLVNHVISYLQQTRCEDPDEYIGLGICDLIEPNQANPRGTMLDALHGCLSHEGLTAWGTFTSTTLWMKDLEEAITRSLASHVEDAFTTLLGSNSTWSKMVQDILNFDRNDADKLRAYDISHEFQKAVEHSFGLCLCQSILEAARSTDKMRQMYQLEYQPALWCRMIASSLAAVGYVCGVFGGAEKSVSGQGGWSEALSKNWQQSFNKNPLGAFSFTRLAFLGLFDDDMDMVMFMGWGLRSYLHGVPISAPLQQTLGSNLCATRIAKLRALVLLFDRRVWIESLQVCVGRAIGDAAKSHITRMESTSESYVIRMTYSHGGTRKLSARQLHDYIRERIHMHAVRVESIGLAAAQLVEIGIDLAMSEVWKGLPSGYGGMYGRLDLETPSRQDVF</sequence>
<proteinExistence type="predicted"/>
<dbReference type="Proteomes" id="UP000663888">
    <property type="component" value="Unassembled WGS sequence"/>
</dbReference>
<dbReference type="AlphaFoldDB" id="A0A8H3A9K7"/>
<accession>A0A8H3A9K7</accession>
<organism evidence="1 2">
    <name type="scientific">Rhizoctonia solani</name>
    <dbReference type="NCBI Taxonomy" id="456999"/>
    <lineage>
        <taxon>Eukaryota</taxon>
        <taxon>Fungi</taxon>
        <taxon>Dikarya</taxon>
        <taxon>Basidiomycota</taxon>
        <taxon>Agaricomycotina</taxon>
        <taxon>Agaricomycetes</taxon>
        <taxon>Cantharellales</taxon>
        <taxon>Ceratobasidiaceae</taxon>
        <taxon>Rhizoctonia</taxon>
    </lineage>
</organism>
<gene>
    <name evidence="1" type="ORF">RDB_LOCUS18331</name>
</gene>
<evidence type="ECO:0000313" key="2">
    <source>
        <dbReference type="Proteomes" id="UP000663888"/>
    </source>
</evidence>